<dbReference type="FunFam" id="2.80.10.50:FF:000008">
    <property type="entry name" value="Fascin"/>
    <property type="match status" value="1"/>
</dbReference>
<dbReference type="GO" id="GO:0030674">
    <property type="term" value="F:protein-macromolecule adaptor activity"/>
    <property type="evidence" value="ECO:0007669"/>
    <property type="project" value="InterPro"/>
</dbReference>
<evidence type="ECO:0000256" key="3">
    <source>
        <dbReference type="ARBA" id="ARBA00022490"/>
    </source>
</evidence>
<dbReference type="OrthoDB" id="10259868at2759"/>
<dbReference type="InterPro" id="IPR008999">
    <property type="entry name" value="Actin-crosslinking"/>
</dbReference>
<sequence>MTSNGSNAPDAFSWKFGFANQKGKYLTAEKFGNKLNASGAALKAKQVWVLEHGKAADEVYIKSSQKRYLATDKYGNLTCNSEEPGEAERFLLEYNDQGQWAFKSVPFNCYMYGEEDNMHCKSKNPEWWHIQLAIHPQVNLYNTNRKRYCHLETPKVADEQPQEVHGCQLIPWGSQAMITLDYIDNKYAIKMCDGRYLHPDGSLQVSSDGALYTLQVKSGGIAFRSSDGRFLTNIGSTATLKARNSKVTKDELFLIKDSQPQVKLTGSNGKRVSIMQGIDVSSNQDDEELSEKDIFQLEFDTATKKWKFLASNGKYWVMQGSGVQANGEGR</sequence>
<comment type="caution">
    <text evidence="7">The sequence shown here is derived from an EMBL/GenBank/DDBJ whole genome shotgun (WGS) entry which is preliminary data.</text>
</comment>
<keyword evidence="8" id="KW-1185">Reference proteome</keyword>
<dbReference type="CDD" id="cd23335">
    <property type="entry name" value="beta-trefoil_FSCN_rpt2"/>
    <property type="match status" value="1"/>
</dbReference>
<organism evidence="7 8">
    <name type="scientific">Bugula neritina</name>
    <name type="common">Brown bryozoan</name>
    <name type="synonym">Sertularia neritina</name>
    <dbReference type="NCBI Taxonomy" id="10212"/>
    <lineage>
        <taxon>Eukaryota</taxon>
        <taxon>Metazoa</taxon>
        <taxon>Spiralia</taxon>
        <taxon>Lophotrochozoa</taxon>
        <taxon>Bryozoa</taxon>
        <taxon>Gymnolaemata</taxon>
        <taxon>Cheilostomatida</taxon>
        <taxon>Flustrina</taxon>
        <taxon>Buguloidea</taxon>
        <taxon>Bugulidae</taxon>
        <taxon>Bugula</taxon>
    </lineage>
</organism>
<dbReference type="GO" id="GO:0007163">
    <property type="term" value="P:establishment or maintenance of cell polarity"/>
    <property type="evidence" value="ECO:0007669"/>
    <property type="project" value="TreeGrafter"/>
</dbReference>
<dbReference type="PANTHER" id="PTHR10551">
    <property type="entry name" value="FASCIN"/>
    <property type="match status" value="1"/>
</dbReference>
<gene>
    <name evidence="7" type="ORF">EB796_017297</name>
</gene>
<keyword evidence="5" id="KW-0206">Cytoskeleton</keyword>
<evidence type="ECO:0000256" key="4">
    <source>
        <dbReference type="ARBA" id="ARBA00023203"/>
    </source>
</evidence>
<evidence type="ECO:0000313" key="7">
    <source>
        <dbReference type="EMBL" id="KAF6024385.1"/>
    </source>
</evidence>
<name>A0A7J7JE53_BUGNE</name>
<evidence type="ECO:0000256" key="5">
    <source>
        <dbReference type="ARBA" id="ARBA00023212"/>
    </source>
</evidence>
<dbReference type="InterPro" id="IPR010431">
    <property type="entry name" value="Fascin"/>
</dbReference>
<dbReference type="Gene3D" id="2.80.10.50">
    <property type="match status" value="3"/>
</dbReference>
<evidence type="ECO:0000256" key="2">
    <source>
        <dbReference type="ARBA" id="ARBA00007415"/>
    </source>
</evidence>
<keyword evidence="3" id="KW-0963">Cytoplasm</keyword>
<dbReference type="GO" id="GO:0005737">
    <property type="term" value="C:cytoplasm"/>
    <property type="evidence" value="ECO:0007669"/>
    <property type="project" value="TreeGrafter"/>
</dbReference>
<reference evidence="7" key="1">
    <citation type="submission" date="2020-06" db="EMBL/GenBank/DDBJ databases">
        <title>Draft genome of Bugula neritina, a colonial animal packing powerful symbionts and potential medicines.</title>
        <authorList>
            <person name="Rayko M."/>
        </authorList>
    </citation>
    <scope>NUCLEOTIDE SEQUENCE [LARGE SCALE GENOMIC DNA]</scope>
    <source>
        <strain evidence="7">Kwan_BN1</strain>
    </source>
</reference>
<evidence type="ECO:0000256" key="1">
    <source>
        <dbReference type="ARBA" id="ARBA00004245"/>
    </source>
</evidence>
<dbReference type="SUPFAM" id="SSF50405">
    <property type="entry name" value="Actin-crosslinking proteins"/>
    <property type="match status" value="3"/>
</dbReference>
<feature type="domain" description="Fascin-like" evidence="6">
    <location>
        <begin position="23"/>
        <end position="125"/>
    </location>
</feature>
<comment type="similarity">
    <text evidence="2">Belongs to the fascin family.</text>
</comment>
<dbReference type="FunFam" id="2.80.10.50:FF:000010">
    <property type="entry name" value="Fascin"/>
    <property type="match status" value="1"/>
</dbReference>
<feature type="domain" description="Fascin-like" evidence="6">
    <location>
        <begin position="139"/>
        <end position="254"/>
    </location>
</feature>
<proteinExistence type="inferred from homology"/>
<feature type="domain" description="Fascin-like" evidence="6">
    <location>
        <begin position="269"/>
        <end position="327"/>
    </location>
</feature>
<dbReference type="InterPro" id="IPR022768">
    <property type="entry name" value="Fascin-like_dom"/>
</dbReference>
<dbReference type="PANTHER" id="PTHR10551:SF9">
    <property type="entry name" value="FASCIN-2"/>
    <property type="match status" value="1"/>
</dbReference>
<evidence type="ECO:0000313" key="8">
    <source>
        <dbReference type="Proteomes" id="UP000593567"/>
    </source>
</evidence>
<accession>A0A7J7JE53</accession>
<dbReference type="Pfam" id="PF06268">
    <property type="entry name" value="Fascin"/>
    <property type="match status" value="3"/>
</dbReference>
<keyword evidence="4" id="KW-0009">Actin-binding</keyword>
<dbReference type="GO" id="GO:0051015">
    <property type="term" value="F:actin filament binding"/>
    <property type="evidence" value="ECO:0007669"/>
    <property type="project" value="InterPro"/>
</dbReference>
<dbReference type="EMBL" id="VXIV02002585">
    <property type="protein sequence ID" value="KAF6024385.1"/>
    <property type="molecule type" value="Genomic_DNA"/>
</dbReference>
<dbReference type="Proteomes" id="UP000593567">
    <property type="component" value="Unassembled WGS sequence"/>
</dbReference>
<dbReference type="GO" id="GO:0051017">
    <property type="term" value="P:actin filament bundle assembly"/>
    <property type="evidence" value="ECO:0007669"/>
    <property type="project" value="TreeGrafter"/>
</dbReference>
<protein>
    <submittedName>
        <fullName evidence="7">FSCN1</fullName>
    </submittedName>
</protein>
<dbReference type="GO" id="GO:0015629">
    <property type="term" value="C:actin cytoskeleton"/>
    <property type="evidence" value="ECO:0007669"/>
    <property type="project" value="TreeGrafter"/>
</dbReference>
<evidence type="ECO:0000259" key="6">
    <source>
        <dbReference type="Pfam" id="PF06268"/>
    </source>
</evidence>
<dbReference type="GO" id="GO:0016477">
    <property type="term" value="P:cell migration"/>
    <property type="evidence" value="ECO:0007669"/>
    <property type="project" value="TreeGrafter"/>
</dbReference>
<dbReference type="CDD" id="cd23334">
    <property type="entry name" value="beta-trefoil_FSCN_rpt1"/>
    <property type="match status" value="1"/>
</dbReference>
<dbReference type="AlphaFoldDB" id="A0A7J7JE53"/>
<dbReference type="FunFam" id="2.80.10.50:FF:000015">
    <property type="entry name" value="Fascin"/>
    <property type="match status" value="1"/>
</dbReference>
<comment type="subcellular location">
    <subcellularLocation>
        <location evidence="1">Cytoplasm</location>
        <location evidence="1">Cytoskeleton</location>
    </subcellularLocation>
</comment>